<dbReference type="SMART" id="SM00564">
    <property type="entry name" value="PQQ"/>
    <property type="match status" value="6"/>
</dbReference>
<keyword evidence="7" id="KW-1185">Reference proteome</keyword>
<protein>
    <recommendedName>
        <fullName evidence="4">Outer membrane protein assembly factor BamB</fullName>
    </recommendedName>
</protein>
<name>M7P3P3_9GAMM</name>
<dbReference type="InterPro" id="IPR017687">
    <property type="entry name" value="BamB"/>
</dbReference>
<dbReference type="InterPro" id="IPR002372">
    <property type="entry name" value="PQQ_rpt_dom"/>
</dbReference>
<dbReference type="Gene3D" id="2.130.10.10">
    <property type="entry name" value="YVTN repeat-like/Quinoprotein amine dehydrogenase"/>
    <property type="match status" value="1"/>
</dbReference>
<dbReference type="PANTHER" id="PTHR34512">
    <property type="entry name" value="CELL SURFACE PROTEIN"/>
    <property type="match status" value="1"/>
</dbReference>
<dbReference type="GO" id="GO:0051205">
    <property type="term" value="P:protein insertion into membrane"/>
    <property type="evidence" value="ECO:0007669"/>
    <property type="project" value="UniProtKB-UniRule"/>
</dbReference>
<sequence length="396" mass="42639">MMWLQRMRANWVYGIAIAILLSALTGCGTVRNFFAEEAYEAPPAELTEFEAEIEPKVIWSTSTGAGVGDDYSLNQIWINDGKVFSVDHKGVVSSHAADSGRRLWRVNLRVPVVTGIGGGEGMVLVGTQGGEVIAMTPEKGEILWRRTLTSEVLAPPTAANGIIAVRTADGRVSGLAAESGNVLWTHQRAVPLLSLRGVSAPVIAGSVVIAGFDNGRLVALASRDGSIVWENTLAVPSGRTELERLVDIDGDPKVINDVVYAVSHQGNVAAISLGTGQNYWTREMSSRRGLDAAYGEAVYISDDTGYVWAIQDGSGDSLWRQTRLLRRNLTAPVVAGDYVVVGDLEGYLHWIARDDGRFVARQQISRRSAIRSQPQVIDGVLYVSVTDGTVAAIRIP</sequence>
<keyword evidence="3 4" id="KW-0998">Cell outer membrane</keyword>
<evidence type="ECO:0000256" key="1">
    <source>
        <dbReference type="ARBA" id="ARBA00022729"/>
    </source>
</evidence>
<dbReference type="RefSeq" id="WP_009725343.1">
    <property type="nucleotide sequence ID" value="NZ_APHR01000006.1"/>
</dbReference>
<dbReference type="EMBL" id="APHR01000006">
    <property type="protein sequence ID" value="EMR14137.1"/>
    <property type="molecule type" value="Genomic_DNA"/>
</dbReference>
<comment type="similarity">
    <text evidence="4">Belongs to the BamB family.</text>
</comment>
<evidence type="ECO:0000313" key="7">
    <source>
        <dbReference type="Proteomes" id="UP000012019"/>
    </source>
</evidence>
<proteinExistence type="inferred from homology"/>
<dbReference type="AlphaFoldDB" id="M7P3P3"/>
<comment type="subcellular location">
    <subcellularLocation>
        <location evidence="4">Cell outer membrane</location>
        <topology evidence="4">Lipid-anchor</topology>
    </subcellularLocation>
</comment>
<accession>M7P3P3</accession>
<evidence type="ECO:0000259" key="5">
    <source>
        <dbReference type="Pfam" id="PF13360"/>
    </source>
</evidence>
<dbReference type="Pfam" id="PF13360">
    <property type="entry name" value="PQQ_2"/>
    <property type="match status" value="1"/>
</dbReference>
<evidence type="ECO:0000256" key="3">
    <source>
        <dbReference type="ARBA" id="ARBA00023237"/>
    </source>
</evidence>
<evidence type="ECO:0000313" key="6">
    <source>
        <dbReference type="EMBL" id="EMR14137.1"/>
    </source>
</evidence>
<keyword evidence="1 4" id="KW-0732">Signal</keyword>
<dbReference type="Proteomes" id="UP000012019">
    <property type="component" value="Unassembled WGS sequence"/>
</dbReference>
<organism evidence="6 7">
    <name type="scientific">Methylophaga lonarensis MPL</name>
    <dbReference type="NCBI Taxonomy" id="1286106"/>
    <lineage>
        <taxon>Bacteria</taxon>
        <taxon>Pseudomonadati</taxon>
        <taxon>Pseudomonadota</taxon>
        <taxon>Gammaproteobacteria</taxon>
        <taxon>Thiotrichales</taxon>
        <taxon>Piscirickettsiaceae</taxon>
        <taxon>Methylophaga</taxon>
    </lineage>
</organism>
<keyword evidence="2 4" id="KW-0472">Membrane</keyword>
<dbReference type="GO" id="GO:0009279">
    <property type="term" value="C:cell outer membrane"/>
    <property type="evidence" value="ECO:0007669"/>
    <property type="project" value="UniProtKB-SubCell"/>
</dbReference>
<keyword evidence="4" id="KW-0564">Palmitate</keyword>
<evidence type="ECO:0000256" key="2">
    <source>
        <dbReference type="ARBA" id="ARBA00023136"/>
    </source>
</evidence>
<dbReference type="GO" id="GO:0043165">
    <property type="term" value="P:Gram-negative-bacterium-type cell outer membrane assembly"/>
    <property type="evidence" value="ECO:0007669"/>
    <property type="project" value="UniProtKB-UniRule"/>
</dbReference>
<dbReference type="SUPFAM" id="SSF50998">
    <property type="entry name" value="Quinoprotein alcohol dehydrogenase-like"/>
    <property type="match status" value="1"/>
</dbReference>
<dbReference type="InterPro" id="IPR011047">
    <property type="entry name" value="Quinoprotein_ADH-like_sf"/>
</dbReference>
<dbReference type="InterPro" id="IPR015943">
    <property type="entry name" value="WD40/YVTN_repeat-like_dom_sf"/>
</dbReference>
<dbReference type="PROSITE" id="PS51257">
    <property type="entry name" value="PROKAR_LIPOPROTEIN"/>
    <property type="match status" value="1"/>
</dbReference>
<dbReference type="CDD" id="cd10276">
    <property type="entry name" value="BamB_YfgL"/>
    <property type="match status" value="1"/>
</dbReference>
<comment type="subunit">
    <text evidence="4">Part of the Bam complex.</text>
</comment>
<dbReference type="InterPro" id="IPR018391">
    <property type="entry name" value="PQQ_b-propeller_rpt"/>
</dbReference>
<dbReference type="PANTHER" id="PTHR34512:SF30">
    <property type="entry name" value="OUTER MEMBRANE PROTEIN ASSEMBLY FACTOR BAMB"/>
    <property type="match status" value="1"/>
</dbReference>
<dbReference type="eggNOG" id="COG1520">
    <property type="taxonomic scope" value="Bacteria"/>
</dbReference>
<reference evidence="6 7" key="1">
    <citation type="journal article" date="2013" name="Genome Announc.">
        <title>Draft Genome Sequence of Methylophaga lonarensis MPLT, a Haloalkaliphilic (Non-Methane-Utilizing) Methylotroph.</title>
        <authorList>
            <person name="Shetty S.A."/>
            <person name="Marathe N.P."/>
            <person name="Munot H."/>
            <person name="Antony C.P."/>
            <person name="Dhotre D.P."/>
            <person name="Murrell J.C."/>
            <person name="Shouche Y.S."/>
        </authorList>
    </citation>
    <scope>NUCLEOTIDE SEQUENCE [LARGE SCALE GENOMIC DNA]</scope>
    <source>
        <strain evidence="6 7">MPL</strain>
    </source>
</reference>
<dbReference type="NCBIfam" id="TIGR03300">
    <property type="entry name" value="assembly_YfgL"/>
    <property type="match status" value="1"/>
</dbReference>
<gene>
    <name evidence="4" type="primary">bamB</name>
    <name evidence="6" type="ORF">MPL1_01443</name>
</gene>
<dbReference type="PATRIC" id="fig|1286106.3.peg.292"/>
<evidence type="ECO:0000256" key="4">
    <source>
        <dbReference type="HAMAP-Rule" id="MF_00923"/>
    </source>
</evidence>
<comment type="function">
    <text evidence="4">Part of the outer membrane protein assembly complex, which is involved in assembly and insertion of beta-barrel proteins into the outer membrane.</text>
</comment>
<dbReference type="STRING" id="1286106.MPL1_01443"/>
<feature type="domain" description="Pyrrolo-quinoline quinone repeat" evidence="5">
    <location>
        <begin position="89"/>
        <end position="321"/>
    </location>
</feature>
<keyword evidence="4" id="KW-0449">Lipoprotein</keyword>
<comment type="caution">
    <text evidence="6">The sequence shown here is derived from an EMBL/GenBank/DDBJ whole genome shotgun (WGS) entry which is preliminary data.</text>
</comment>
<dbReference type="HAMAP" id="MF_00923">
    <property type="entry name" value="OM_assembly_BamB"/>
    <property type="match status" value="1"/>
</dbReference>